<gene>
    <name evidence="4" type="ORF">NDI37_12365</name>
</gene>
<dbReference type="EMBL" id="JAMPKK010000023">
    <property type="protein sequence ID" value="MEP0865261.1"/>
    <property type="molecule type" value="Genomic_DNA"/>
</dbReference>
<dbReference type="Proteomes" id="UP001442494">
    <property type="component" value="Unassembled WGS sequence"/>
</dbReference>
<accession>A0ABV0JPA8</accession>
<name>A0ABV0JPA8_9CYAN</name>
<sequence>MPLSARIALGMLFLTAGLSGCDIFNNQPPPSTPATQPTSNSGSYTTLEQSVHEQINQYRKSQNLPPLTLNAEISKEAKAHSQAMANGTVAFSHDGFEGRVKEIGTSINYRSAAENVAYNQGYSDPATQAVQGWIKSPGHLKNIQGDFNLTGIGVVQNAKGEYYLTQIFIKRG</sequence>
<organism evidence="4 5">
    <name type="scientific">Funiculus sociatus GB2-A5</name>
    <dbReference type="NCBI Taxonomy" id="2933946"/>
    <lineage>
        <taxon>Bacteria</taxon>
        <taxon>Bacillati</taxon>
        <taxon>Cyanobacteriota</taxon>
        <taxon>Cyanophyceae</taxon>
        <taxon>Coleofasciculales</taxon>
        <taxon>Coleofasciculaceae</taxon>
        <taxon>Funiculus</taxon>
    </lineage>
</organism>
<dbReference type="CDD" id="cd05379">
    <property type="entry name" value="CAP_bacterial"/>
    <property type="match status" value="1"/>
</dbReference>
<dbReference type="Pfam" id="PF00188">
    <property type="entry name" value="CAP"/>
    <property type="match status" value="1"/>
</dbReference>
<dbReference type="InterPro" id="IPR035940">
    <property type="entry name" value="CAP_sf"/>
</dbReference>
<dbReference type="RefSeq" id="WP_190425202.1">
    <property type="nucleotide sequence ID" value="NZ_JAMPKK010000023.1"/>
</dbReference>
<dbReference type="PANTHER" id="PTHR31157:SF1">
    <property type="entry name" value="SCP DOMAIN-CONTAINING PROTEIN"/>
    <property type="match status" value="1"/>
</dbReference>
<keyword evidence="5" id="KW-1185">Reference proteome</keyword>
<dbReference type="SUPFAM" id="SSF55797">
    <property type="entry name" value="PR-1-like"/>
    <property type="match status" value="1"/>
</dbReference>
<dbReference type="PROSITE" id="PS51257">
    <property type="entry name" value="PROKAR_LIPOPROTEIN"/>
    <property type="match status" value="1"/>
</dbReference>
<evidence type="ECO:0000256" key="1">
    <source>
        <dbReference type="SAM" id="MobiDB-lite"/>
    </source>
</evidence>
<reference evidence="4 5" key="1">
    <citation type="submission" date="2022-04" db="EMBL/GenBank/DDBJ databases">
        <title>Positive selection, recombination, and allopatry shape intraspecific diversity of widespread and dominant cyanobacteria.</title>
        <authorList>
            <person name="Wei J."/>
            <person name="Shu W."/>
            <person name="Hu C."/>
        </authorList>
    </citation>
    <scope>NUCLEOTIDE SEQUENCE [LARGE SCALE GENOMIC DNA]</scope>
    <source>
        <strain evidence="4 5">GB2-A5</strain>
    </source>
</reference>
<protein>
    <submittedName>
        <fullName evidence="4">CAP domain-containing protein</fullName>
    </submittedName>
</protein>
<dbReference type="PANTHER" id="PTHR31157">
    <property type="entry name" value="SCP DOMAIN-CONTAINING PROTEIN"/>
    <property type="match status" value="1"/>
</dbReference>
<proteinExistence type="predicted"/>
<evidence type="ECO:0000313" key="4">
    <source>
        <dbReference type="EMBL" id="MEP0865261.1"/>
    </source>
</evidence>
<feature type="domain" description="SCP" evidence="3">
    <location>
        <begin position="53"/>
        <end position="168"/>
    </location>
</feature>
<evidence type="ECO:0000259" key="3">
    <source>
        <dbReference type="Pfam" id="PF00188"/>
    </source>
</evidence>
<evidence type="ECO:0000313" key="5">
    <source>
        <dbReference type="Proteomes" id="UP001442494"/>
    </source>
</evidence>
<feature type="chain" id="PRO_5047418041" evidence="2">
    <location>
        <begin position="22"/>
        <end position="172"/>
    </location>
</feature>
<feature type="region of interest" description="Disordered" evidence="1">
    <location>
        <begin position="25"/>
        <end position="47"/>
    </location>
</feature>
<keyword evidence="2" id="KW-0732">Signal</keyword>
<feature type="signal peptide" evidence="2">
    <location>
        <begin position="1"/>
        <end position="21"/>
    </location>
</feature>
<comment type="caution">
    <text evidence="4">The sequence shown here is derived from an EMBL/GenBank/DDBJ whole genome shotgun (WGS) entry which is preliminary data.</text>
</comment>
<evidence type="ECO:0000256" key="2">
    <source>
        <dbReference type="SAM" id="SignalP"/>
    </source>
</evidence>
<dbReference type="Gene3D" id="3.40.33.10">
    <property type="entry name" value="CAP"/>
    <property type="match status" value="1"/>
</dbReference>
<dbReference type="InterPro" id="IPR014044">
    <property type="entry name" value="CAP_dom"/>
</dbReference>